<keyword evidence="3" id="KW-0479">Metal-binding</keyword>
<reference evidence="10" key="1">
    <citation type="journal article" date="2019" name="Int. J. Syst. Evol. Microbiol.">
        <title>The Global Catalogue of Microorganisms (GCM) 10K type strain sequencing project: providing services to taxonomists for standard genome sequencing and annotation.</title>
        <authorList>
            <consortium name="The Broad Institute Genomics Platform"/>
            <consortium name="The Broad Institute Genome Sequencing Center for Infectious Disease"/>
            <person name="Wu L."/>
            <person name="Ma J."/>
        </authorList>
    </citation>
    <scope>NUCLEOTIDE SEQUENCE [LARGE SCALE GENOMIC DNA]</scope>
    <source>
        <strain evidence="10">KACC 12649</strain>
    </source>
</reference>
<feature type="domain" description="Alpha-carbonic anhydrase" evidence="8">
    <location>
        <begin position="161"/>
        <end position="383"/>
    </location>
</feature>
<evidence type="ECO:0000256" key="1">
    <source>
        <dbReference type="ARBA" id="ARBA00010718"/>
    </source>
</evidence>
<dbReference type="RefSeq" id="WP_379784722.1">
    <property type="nucleotide sequence ID" value="NZ_JBHSMU010000015.1"/>
</dbReference>
<comment type="similarity">
    <text evidence="1">Belongs to the alpha-carbonic anhydrase family.</text>
</comment>
<dbReference type="PANTHER" id="PTHR18952:SF265">
    <property type="entry name" value="CARBONIC ANHYDRASE"/>
    <property type="match status" value="1"/>
</dbReference>
<dbReference type="Pfam" id="PF00194">
    <property type="entry name" value="Carb_anhydrase"/>
    <property type="match status" value="1"/>
</dbReference>
<evidence type="ECO:0000256" key="6">
    <source>
        <dbReference type="ARBA" id="ARBA00048348"/>
    </source>
</evidence>
<dbReference type="InterPro" id="IPR041891">
    <property type="entry name" value="Alpha_CA_prokaryot-like"/>
</dbReference>
<proteinExistence type="inferred from homology"/>
<evidence type="ECO:0000313" key="9">
    <source>
        <dbReference type="EMBL" id="MFC5461283.1"/>
    </source>
</evidence>
<evidence type="ECO:0000313" key="10">
    <source>
        <dbReference type="Proteomes" id="UP001596050"/>
    </source>
</evidence>
<dbReference type="CDD" id="cd03124">
    <property type="entry name" value="alpha_CA_prokaryotic_like"/>
    <property type="match status" value="1"/>
</dbReference>
<evidence type="ECO:0000256" key="2">
    <source>
        <dbReference type="ARBA" id="ARBA00012925"/>
    </source>
</evidence>
<keyword evidence="4" id="KW-0862">Zinc</keyword>
<dbReference type="Proteomes" id="UP001596050">
    <property type="component" value="Unassembled WGS sequence"/>
</dbReference>
<dbReference type="PANTHER" id="PTHR18952">
    <property type="entry name" value="CARBONIC ANHYDRASE"/>
    <property type="match status" value="1"/>
</dbReference>
<organism evidence="9 10">
    <name type="scientific">Massilia niabensis</name>
    <dbReference type="NCBI Taxonomy" id="544910"/>
    <lineage>
        <taxon>Bacteria</taxon>
        <taxon>Pseudomonadati</taxon>
        <taxon>Pseudomonadota</taxon>
        <taxon>Betaproteobacteria</taxon>
        <taxon>Burkholderiales</taxon>
        <taxon>Oxalobacteraceae</taxon>
        <taxon>Telluria group</taxon>
        <taxon>Massilia</taxon>
    </lineage>
</organism>
<keyword evidence="7" id="KW-0732">Signal</keyword>
<evidence type="ECO:0000256" key="3">
    <source>
        <dbReference type="ARBA" id="ARBA00022723"/>
    </source>
</evidence>
<dbReference type="Gene3D" id="3.10.200.10">
    <property type="entry name" value="Alpha carbonic anhydrase"/>
    <property type="match status" value="1"/>
</dbReference>
<name>A0ABW0L639_9BURK</name>
<evidence type="ECO:0000256" key="4">
    <source>
        <dbReference type="ARBA" id="ARBA00022833"/>
    </source>
</evidence>
<dbReference type="InterPro" id="IPR001148">
    <property type="entry name" value="CA_dom"/>
</dbReference>
<comment type="caution">
    <text evidence="9">The sequence shown here is derived from an EMBL/GenBank/DDBJ whole genome shotgun (WGS) entry which is preliminary data.</text>
</comment>
<dbReference type="EMBL" id="JBHSMU010000015">
    <property type="protein sequence ID" value="MFC5461283.1"/>
    <property type="molecule type" value="Genomic_DNA"/>
</dbReference>
<dbReference type="PROSITE" id="PS51144">
    <property type="entry name" value="ALPHA_CA_2"/>
    <property type="match status" value="1"/>
</dbReference>
<evidence type="ECO:0000256" key="7">
    <source>
        <dbReference type="SAM" id="SignalP"/>
    </source>
</evidence>
<keyword evidence="5" id="KW-0456">Lyase</keyword>
<keyword evidence="10" id="KW-1185">Reference proteome</keyword>
<sequence>MRNLIALFVCSFAMLHAGAADSPAQAAKPAPDAARKAADTARLAAELSKPASVKGVDKAAAIAAAADKQLAEKEAAEKAAKAALDKPAKASAATADRVAAAVSAQGEDEALGDLSVKIAERLAEMRAKQAARAAAAAKAKKAADARRKKQAAVAAAPKISHHWDYDGEFGPENWGKINPAWAQCGKGQRQSPIDIRDGMKVNLDEIDFNYGPSSFTEIDNGHTVQVNVAGGNVITVGPESYELVQFHFHRPSEERINGKGTEMVVHLVHRGAGGKLAVVAVLLERGKANDTIQTVWNNIPLEKGQLGSPGLELDPVELLPQRREYYTYMGSMTEPPCTENVLWMVMKQPMTASPAQMALFSRLYPLNARPVQPGGGRMVKESN</sequence>
<feature type="chain" id="PRO_5045338378" description="carbonic anhydrase" evidence="7">
    <location>
        <begin position="20"/>
        <end position="383"/>
    </location>
</feature>
<feature type="signal peptide" evidence="7">
    <location>
        <begin position="1"/>
        <end position="19"/>
    </location>
</feature>
<dbReference type="SUPFAM" id="SSF51069">
    <property type="entry name" value="Carbonic anhydrase"/>
    <property type="match status" value="1"/>
</dbReference>
<dbReference type="InterPro" id="IPR023561">
    <property type="entry name" value="Carbonic_anhydrase_a-class"/>
</dbReference>
<evidence type="ECO:0000259" key="8">
    <source>
        <dbReference type="PROSITE" id="PS51144"/>
    </source>
</evidence>
<protein>
    <recommendedName>
        <fullName evidence="2">carbonic anhydrase</fullName>
        <ecNumber evidence="2">4.2.1.1</ecNumber>
    </recommendedName>
</protein>
<evidence type="ECO:0000256" key="5">
    <source>
        <dbReference type="ARBA" id="ARBA00023239"/>
    </source>
</evidence>
<dbReference type="InterPro" id="IPR036398">
    <property type="entry name" value="CA_dom_sf"/>
</dbReference>
<dbReference type="EC" id="4.2.1.1" evidence="2"/>
<gene>
    <name evidence="9" type="ORF">ACFPN5_15840</name>
</gene>
<comment type="catalytic activity">
    <reaction evidence="6">
        <text>hydrogencarbonate + H(+) = CO2 + H2O</text>
        <dbReference type="Rhea" id="RHEA:10748"/>
        <dbReference type="ChEBI" id="CHEBI:15377"/>
        <dbReference type="ChEBI" id="CHEBI:15378"/>
        <dbReference type="ChEBI" id="CHEBI:16526"/>
        <dbReference type="ChEBI" id="CHEBI:17544"/>
        <dbReference type="EC" id="4.2.1.1"/>
    </reaction>
</comment>
<dbReference type="SMART" id="SM01057">
    <property type="entry name" value="Carb_anhydrase"/>
    <property type="match status" value="1"/>
</dbReference>
<accession>A0ABW0L639</accession>